<comment type="catalytic activity">
    <reaction evidence="1">
        <text>D-maltose = alpha,alpha-trehalose</text>
        <dbReference type="Rhea" id="RHEA:15145"/>
        <dbReference type="ChEBI" id="CHEBI:16551"/>
        <dbReference type="ChEBI" id="CHEBI:17306"/>
        <dbReference type="EC" id="5.4.99.16"/>
    </reaction>
</comment>
<dbReference type="GO" id="GO:0046872">
    <property type="term" value="F:metal ion binding"/>
    <property type="evidence" value="ECO:0007669"/>
    <property type="project" value="UniProtKB-KW"/>
</dbReference>
<proteinExistence type="inferred from homology"/>
<evidence type="ECO:0000259" key="8">
    <source>
        <dbReference type="SMART" id="SM00642"/>
    </source>
</evidence>
<evidence type="ECO:0000313" key="10">
    <source>
        <dbReference type="Proteomes" id="UP000217257"/>
    </source>
</evidence>
<dbReference type="PANTHER" id="PTHR10357">
    <property type="entry name" value="ALPHA-AMYLASE FAMILY MEMBER"/>
    <property type="match status" value="1"/>
</dbReference>
<keyword evidence="4" id="KW-0479">Metal-binding</keyword>
<dbReference type="Gene3D" id="2.60.40.1180">
    <property type="entry name" value="Golgi alpha-mannosidase II"/>
    <property type="match status" value="1"/>
</dbReference>
<dbReference type="InterPro" id="IPR045857">
    <property type="entry name" value="O16G_dom_2"/>
</dbReference>
<dbReference type="InterPro" id="IPR006047">
    <property type="entry name" value="GH13_cat_dom"/>
</dbReference>
<dbReference type="AlphaFoldDB" id="A0A250J864"/>
<dbReference type="PANTHER" id="PTHR10357:SF219">
    <property type="entry name" value="MALTOSE ALPHA-D-GLUCOSYLTRANSFERASE"/>
    <property type="match status" value="1"/>
</dbReference>
<dbReference type="InterPro" id="IPR012810">
    <property type="entry name" value="TreS/a-amylase_N"/>
</dbReference>
<evidence type="ECO:0000256" key="6">
    <source>
        <dbReference type="ARBA" id="ARBA00023235"/>
    </source>
</evidence>
<dbReference type="SUPFAM" id="SSF51011">
    <property type="entry name" value="Glycosyl hydrolase domain"/>
    <property type="match status" value="1"/>
</dbReference>
<name>A0A250J864_9BACT</name>
<dbReference type="InterPro" id="IPR032091">
    <property type="entry name" value="Malt_amylase-like_C"/>
</dbReference>
<dbReference type="NCBIfam" id="TIGR02456">
    <property type="entry name" value="treS_nterm"/>
    <property type="match status" value="1"/>
</dbReference>
<keyword evidence="5" id="KW-0106">Calcium</keyword>
<reference evidence="9 10" key="1">
    <citation type="submission" date="2017-06" db="EMBL/GenBank/DDBJ databases">
        <title>Sequencing and comparative analysis of myxobacterial genomes.</title>
        <authorList>
            <person name="Rupp O."/>
            <person name="Goesmann A."/>
            <person name="Sogaard-Andersen L."/>
        </authorList>
    </citation>
    <scope>NUCLEOTIDE SEQUENCE [LARGE SCALE GENOMIC DNA]</scope>
    <source>
        <strain evidence="9 10">DSM 52655</strain>
    </source>
</reference>
<evidence type="ECO:0000256" key="1">
    <source>
        <dbReference type="ARBA" id="ARBA00001595"/>
    </source>
</evidence>
<dbReference type="CDD" id="cd11334">
    <property type="entry name" value="AmyAc_TreS"/>
    <property type="match status" value="1"/>
</dbReference>
<sequence>MTQTDPLWFKKAVIYELHIRAFHDSNGDGHGDIPGLIEKLPYLQDLGVTCLWLLPHYPSPLRDDGYDIADFYAVHPDYGTLADFQRLIDEAHKRDIRIISELVVNHTSDQHAWFQEARRDPKSPKRDYYVWSDTDDKYKGARIIFLDTERSNWTWDPVAKQYFWHRFFSHQPDLNYDNPEVQEAMLDVMRFWLNMGVDGFRCDAVPYLFEREGTNCENLPETHAFLKRLRKAIDSEYPDKMLLAEANQWPADVRVYFGEGDEFHMGFHFPVMPRLFMAVRREDRTPIVEILQQTPDIPENCQWAIFLRNHDELTLEMVTDEDRDYMYREYATDPRMRINLGIRRRLAPLMDNGRRRIELMHSLLFTLPGTPVMYYGDEIGMGDNIYLGDRNGVRTPMQWTSDRNAGFSRADGARLFAPVIGDPVYGYQSINVEAQERTRSSLLSWVKRLIRVRQRYPAFAMGQLRWLNPDNRKVLAFMREYEGQAILIVCNLSRFAQPAVLDLRDWEGQVPVELMGETPFPMISHLPYQLTLGPYMFLWFRLEKLAPGRGMP</sequence>
<evidence type="ECO:0000256" key="4">
    <source>
        <dbReference type="ARBA" id="ARBA00022723"/>
    </source>
</evidence>
<keyword evidence="6" id="KW-0413">Isomerase</keyword>
<evidence type="ECO:0000256" key="2">
    <source>
        <dbReference type="ARBA" id="ARBA00005496"/>
    </source>
</evidence>
<organism evidence="9 10">
    <name type="scientific">Cystobacter fuscus</name>
    <dbReference type="NCBI Taxonomy" id="43"/>
    <lineage>
        <taxon>Bacteria</taxon>
        <taxon>Pseudomonadati</taxon>
        <taxon>Myxococcota</taxon>
        <taxon>Myxococcia</taxon>
        <taxon>Myxococcales</taxon>
        <taxon>Cystobacterineae</taxon>
        <taxon>Archangiaceae</taxon>
        <taxon>Cystobacter</taxon>
    </lineage>
</organism>
<gene>
    <name evidence="9" type="ORF">CYFUS_005231</name>
</gene>
<dbReference type="SUPFAM" id="SSF51445">
    <property type="entry name" value="(Trans)glycosidases"/>
    <property type="match status" value="1"/>
</dbReference>
<dbReference type="GO" id="GO:0005975">
    <property type="term" value="P:carbohydrate metabolic process"/>
    <property type="evidence" value="ECO:0007669"/>
    <property type="project" value="InterPro"/>
</dbReference>
<dbReference type="InterPro" id="IPR013780">
    <property type="entry name" value="Glyco_hydro_b"/>
</dbReference>
<protein>
    <recommendedName>
        <fullName evidence="3">maltose alpha-D-glucosyltransferase</fullName>
        <ecNumber evidence="3">5.4.99.16</ecNumber>
    </recommendedName>
    <alternativeName>
        <fullName evidence="7">Maltose alpha-D-glucosyltransferase</fullName>
    </alternativeName>
</protein>
<dbReference type="GO" id="GO:0047471">
    <property type="term" value="F:maltose alpha-D-glucosyltransferase activity"/>
    <property type="evidence" value="ECO:0007669"/>
    <property type="project" value="UniProtKB-EC"/>
</dbReference>
<dbReference type="InterPro" id="IPR017853">
    <property type="entry name" value="GH"/>
</dbReference>
<dbReference type="RefSeq" id="WP_095987764.1">
    <property type="nucleotide sequence ID" value="NZ_CP022098.1"/>
</dbReference>
<evidence type="ECO:0000256" key="5">
    <source>
        <dbReference type="ARBA" id="ARBA00022837"/>
    </source>
</evidence>
<dbReference type="FunFam" id="3.20.20.80:FF:000055">
    <property type="entry name" value="Trehalose synthase"/>
    <property type="match status" value="1"/>
</dbReference>
<dbReference type="Proteomes" id="UP000217257">
    <property type="component" value="Chromosome"/>
</dbReference>
<dbReference type="KEGG" id="cfus:CYFUS_005231"/>
<accession>A0A250J864</accession>
<dbReference type="Gene3D" id="3.90.400.10">
    <property type="entry name" value="Oligo-1,6-glucosidase, Domain 2"/>
    <property type="match status" value="1"/>
</dbReference>
<dbReference type="Pfam" id="PF00128">
    <property type="entry name" value="Alpha-amylase"/>
    <property type="match status" value="2"/>
</dbReference>
<dbReference type="SMART" id="SM00642">
    <property type="entry name" value="Aamy"/>
    <property type="match status" value="1"/>
</dbReference>
<dbReference type="EMBL" id="CP022098">
    <property type="protein sequence ID" value="ATB39783.1"/>
    <property type="molecule type" value="Genomic_DNA"/>
</dbReference>
<dbReference type="Gene3D" id="3.20.20.80">
    <property type="entry name" value="Glycosidases"/>
    <property type="match status" value="1"/>
</dbReference>
<evidence type="ECO:0000313" key="9">
    <source>
        <dbReference type="EMBL" id="ATB39783.1"/>
    </source>
</evidence>
<feature type="domain" description="Glycosyl hydrolase family 13 catalytic" evidence="8">
    <location>
        <begin position="16"/>
        <end position="414"/>
    </location>
</feature>
<evidence type="ECO:0000256" key="3">
    <source>
        <dbReference type="ARBA" id="ARBA00012619"/>
    </source>
</evidence>
<evidence type="ECO:0000256" key="7">
    <source>
        <dbReference type="ARBA" id="ARBA00031378"/>
    </source>
</evidence>
<comment type="similarity">
    <text evidence="2">Belongs to the glycosyl hydrolase 13 family. TreS subfamily.</text>
</comment>
<dbReference type="Pfam" id="PF16657">
    <property type="entry name" value="Malt_amylase_C"/>
    <property type="match status" value="1"/>
</dbReference>
<dbReference type="EC" id="5.4.99.16" evidence="3"/>